<dbReference type="RefSeq" id="WP_379993848.1">
    <property type="nucleotide sequence ID" value="NZ_JBHSGN010000024.1"/>
</dbReference>
<dbReference type="Pfam" id="PF09669">
    <property type="entry name" value="Phage_pRha"/>
    <property type="match status" value="1"/>
</dbReference>
<evidence type="ECO:0000313" key="2">
    <source>
        <dbReference type="Proteomes" id="UP001596023"/>
    </source>
</evidence>
<dbReference type="Proteomes" id="UP001596023">
    <property type="component" value="Unassembled WGS sequence"/>
</dbReference>
<dbReference type="NCBIfam" id="TIGR02681">
    <property type="entry name" value="phage_pRha"/>
    <property type="match status" value="1"/>
</dbReference>
<evidence type="ECO:0000313" key="1">
    <source>
        <dbReference type="EMBL" id="MFC4672657.1"/>
    </source>
</evidence>
<proteinExistence type="predicted"/>
<accession>A0ABV9KR41</accession>
<dbReference type="InterPro" id="IPR014054">
    <property type="entry name" value="Phage_regulatory_Rha"/>
</dbReference>
<sequence>MNKNLVSKNEEGKLITTSKIVAGIFGKRHTNVLRDIRNLECSEEFQSSNFELLVEMKELPQGGASKSTCYEMTKDGFNFLVMGYTGAKAAKIKENIIIF</sequence>
<dbReference type="EMBL" id="JBHSGN010000024">
    <property type="protein sequence ID" value="MFC4672657.1"/>
    <property type="molecule type" value="Genomic_DNA"/>
</dbReference>
<organism evidence="1 2">
    <name type="scientific">Dysgonomonas termitidis</name>
    <dbReference type="NCBI Taxonomy" id="1516126"/>
    <lineage>
        <taxon>Bacteria</taxon>
        <taxon>Pseudomonadati</taxon>
        <taxon>Bacteroidota</taxon>
        <taxon>Bacteroidia</taxon>
        <taxon>Bacteroidales</taxon>
        <taxon>Dysgonomonadaceae</taxon>
        <taxon>Dysgonomonas</taxon>
    </lineage>
</organism>
<name>A0ABV9KR41_9BACT</name>
<protein>
    <submittedName>
        <fullName evidence="1">Rha family transcriptional regulator</fullName>
    </submittedName>
</protein>
<gene>
    <name evidence="1" type="ORF">ACFO6W_03010</name>
</gene>
<comment type="caution">
    <text evidence="1">The sequence shown here is derived from an EMBL/GenBank/DDBJ whole genome shotgun (WGS) entry which is preliminary data.</text>
</comment>
<keyword evidence="2" id="KW-1185">Reference proteome</keyword>
<reference evidence="2" key="1">
    <citation type="journal article" date="2019" name="Int. J. Syst. Evol. Microbiol.">
        <title>The Global Catalogue of Microorganisms (GCM) 10K type strain sequencing project: providing services to taxonomists for standard genome sequencing and annotation.</title>
        <authorList>
            <consortium name="The Broad Institute Genomics Platform"/>
            <consortium name="The Broad Institute Genome Sequencing Center for Infectious Disease"/>
            <person name="Wu L."/>
            <person name="Ma J."/>
        </authorList>
    </citation>
    <scope>NUCLEOTIDE SEQUENCE [LARGE SCALE GENOMIC DNA]</scope>
    <source>
        <strain evidence="2">CCUG 66188</strain>
    </source>
</reference>